<feature type="transmembrane region" description="Helical" evidence="1">
    <location>
        <begin position="45"/>
        <end position="62"/>
    </location>
</feature>
<proteinExistence type="predicted"/>
<reference evidence="2 3" key="1">
    <citation type="submission" date="2022-03" db="EMBL/GenBank/DDBJ databases">
        <title>Rhizobium SSM4.3 sp. nov., isolated from Sediment (Gouqi Island).</title>
        <authorList>
            <person name="Chen G."/>
        </authorList>
    </citation>
    <scope>NUCLEOTIDE SEQUENCE [LARGE SCALE GENOMIC DNA]</scope>
    <source>
        <strain evidence="2 3">SSM4.3</strain>
        <plasmid evidence="2">unnamed</plasmid>
    </source>
</reference>
<dbReference type="EMBL" id="JALAYX010000001">
    <property type="protein sequence ID" value="MCJ8237415.1"/>
    <property type="molecule type" value="Genomic_DNA"/>
</dbReference>
<keyword evidence="1" id="KW-0812">Transmembrane</keyword>
<organism evidence="2 3">
    <name type="scientific">Peteryoungia algae</name>
    <dbReference type="NCBI Taxonomy" id="2919917"/>
    <lineage>
        <taxon>Bacteria</taxon>
        <taxon>Pseudomonadati</taxon>
        <taxon>Pseudomonadota</taxon>
        <taxon>Alphaproteobacteria</taxon>
        <taxon>Hyphomicrobiales</taxon>
        <taxon>Rhizobiaceae</taxon>
        <taxon>Peteryoungia</taxon>
    </lineage>
</organism>
<evidence type="ECO:0000256" key="1">
    <source>
        <dbReference type="SAM" id="Phobius"/>
    </source>
</evidence>
<evidence type="ECO:0000313" key="2">
    <source>
        <dbReference type="EMBL" id="MCJ8237415.1"/>
    </source>
</evidence>
<evidence type="ECO:0000313" key="3">
    <source>
        <dbReference type="Proteomes" id="UP001522662"/>
    </source>
</evidence>
<sequence>MATNWNKINIPEKYISWISNSATLGGIILGFISLFEARADQDSQIWVMFCFSVGYLSTVKLVDDVTQKIGPASGARATVMSYMIVLFLFFAGLVAYLFAK</sequence>
<accession>A0ABT0CW70</accession>
<dbReference type="Proteomes" id="UP001522662">
    <property type="component" value="Unassembled WGS sequence"/>
</dbReference>
<dbReference type="RefSeq" id="WP_245134819.1">
    <property type="nucleotide sequence ID" value="NZ_CP128477.1"/>
</dbReference>
<feature type="transmembrane region" description="Helical" evidence="1">
    <location>
        <begin position="82"/>
        <end position="99"/>
    </location>
</feature>
<name>A0ABT0CW70_9HYPH</name>
<geneLocation type="plasmid" evidence="2">
    <name>unnamed</name>
</geneLocation>
<gene>
    <name evidence="2" type="ORF">MKJ03_03690</name>
</gene>
<keyword evidence="2" id="KW-0614">Plasmid</keyword>
<keyword evidence="1" id="KW-1133">Transmembrane helix</keyword>
<keyword evidence="1" id="KW-0472">Membrane</keyword>
<protein>
    <submittedName>
        <fullName evidence="2">Uncharacterized protein</fullName>
    </submittedName>
</protein>
<comment type="caution">
    <text evidence="2">The sequence shown here is derived from an EMBL/GenBank/DDBJ whole genome shotgun (WGS) entry which is preliminary data.</text>
</comment>
<feature type="transmembrane region" description="Helical" evidence="1">
    <location>
        <begin position="14"/>
        <end position="33"/>
    </location>
</feature>
<keyword evidence="3" id="KW-1185">Reference proteome</keyword>